<proteinExistence type="predicted"/>
<gene>
    <name evidence="1" type="ORF">MANES_17G002100</name>
</gene>
<organism evidence="1">
    <name type="scientific">Manihot esculenta</name>
    <name type="common">Cassava</name>
    <name type="synonym">Jatropha manihot</name>
    <dbReference type="NCBI Taxonomy" id="3983"/>
    <lineage>
        <taxon>Eukaryota</taxon>
        <taxon>Viridiplantae</taxon>
        <taxon>Streptophyta</taxon>
        <taxon>Embryophyta</taxon>
        <taxon>Tracheophyta</taxon>
        <taxon>Spermatophyta</taxon>
        <taxon>Magnoliopsida</taxon>
        <taxon>eudicotyledons</taxon>
        <taxon>Gunneridae</taxon>
        <taxon>Pentapetalae</taxon>
        <taxon>rosids</taxon>
        <taxon>fabids</taxon>
        <taxon>Malpighiales</taxon>
        <taxon>Euphorbiaceae</taxon>
        <taxon>Crotonoideae</taxon>
        <taxon>Manihoteae</taxon>
        <taxon>Manihot</taxon>
    </lineage>
</organism>
<sequence>MDMCNYDRRAGLLILLAPLFNLKCVLGISNSFVHFTFS</sequence>
<accession>A0A2C9U3P4</accession>
<reference evidence="1" key="1">
    <citation type="submission" date="2016-02" db="EMBL/GenBank/DDBJ databases">
        <title>WGS assembly of Manihot esculenta.</title>
        <authorList>
            <person name="Bredeson J.V."/>
            <person name="Prochnik S.E."/>
            <person name="Lyons J.B."/>
            <person name="Schmutz J."/>
            <person name="Grimwood J."/>
            <person name="Vrebalov J."/>
            <person name="Bart R.S."/>
            <person name="Amuge T."/>
            <person name="Ferguson M.E."/>
            <person name="Green R."/>
            <person name="Putnam N."/>
            <person name="Stites J."/>
            <person name="Rounsley S."/>
            <person name="Rokhsar D.S."/>
        </authorList>
    </citation>
    <scope>NUCLEOTIDE SEQUENCE [LARGE SCALE GENOMIC DNA]</scope>
    <source>
        <tissue evidence="1">Leaf</tissue>
    </source>
</reference>
<name>A0A2C9U3P4_MANES</name>
<protein>
    <submittedName>
        <fullName evidence="1">Uncharacterized protein</fullName>
    </submittedName>
</protein>
<dbReference type="AlphaFoldDB" id="A0A2C9U3P4"/>
<dbReference type="EMBL" id="CM004403">
    <property type="protein sequence ID" value="OAY24274.1"/>
    <property type="molecule type" value="Genomic_DNA"/>
</dbReference>
<evidence type="ECO:0000313" key="1">
    <source>
        <dbReference type="EMBL" id="OAY24274.1"/>
    </source>
</evidence>